<dbReference type="AlphaFoldDB" id="A0A257LVW6"/>
<evidence type="ECO:0000313" key="2">
    <source>
        <dbReference type="EMBL" id="OYV03580.1"/>
    </source>
</evidence>
<organism evidence="2 3">
    <name type="scientific">candidate division WOR-3 bacterium 4484_18</name>
    <dbReference type="NCBI Taxonomy" id="2020626"/>
    <lineage>
        <taxon>Bacteria</taxon>
        <taxon>Bacteria division WOR-3</taxon>
    </lineage>
</organism>
<accession>A0A257LVW6</accession>
<proteinExistence type="predicted"/>
<evidence type="ECO:0000313" key="3">
    <source>
        <dbReference type="Proteomes" id="UP000216312"/>
    </source>
</evidence>
<gene>
    <name evidence="2" type="ORF">CGW93_00235</name>
</gene>
<dbReference type="GO" id="GO:0005975">
    <property type="term" value="P:carbohydrate metabolic process"/>
    <property type="evidence" value="ECO:0007669"/>
    <property type="project" value="InterPro"/>
</dbReference>
<feature type="domain" description="DUF7033" evidence="1">
    <location>
        <begin position="87"/>
        <end position="167"/>
    </location>
</feature>
<sequence>MQILKVKLQNVSPYHAQNDARIRYVLEFISTFYGIRVEPSPEGLTLPTPQFDSWTPHNIRVTYIDTIPVLYTDQQPTHIISTTGHVGFDLIGATFFLLSLSEELKFHTPRFRSSLSLLHRFDLLHTPLINLWLTQIEHHLRTKGYHLPPRWPTGKFAIVLTHDIDRLGTVEFTLHGKLRRIMLLNTMKHLNLRTLLRSVGAPLHYLLRKGLRMYSPTIVNPDIGDWIACESQYGWRSTFFIFSDKVYPRDPSDPIYTYHDKTLFHGNPIKLMDLLQELKPTHDIGLHASRHSYNNFHTLRMERHRLSQLIGNVDAVRHHYISFDAYRSPATLEAAGFTIDSSLGWPDNVGFRAAVAYPFKLWDHTCMRSTNVWEVPLTLQESIAIVHLGLDTPDKLWSLIDKLIHEASRSTGMLTLLFHPAAIDMPFDTFTFYRELLTRLSHEDAWITTISGIKDWLSQRTSR</sequence>
<protein>
    <recommendedName>
        <fullName evidence="1">DUF7033 domain-containing protein</fullName>
    </recommendedName>
</protein>
<dbReference type="InterPro" id="IPR054297">
    <property type="entry name" value="DUF7033"/>
</dbReference>
<dbReference type="InterPro" id="IPR011330">
    <property type="entry name" value="Glyco_hydro/deAcase_b/a-brl"/>
</dbReference>
<dbReference type="Pfam" id="PF23019">
    <property type="entry name" value="DUF7033"/>
    <property type="match status" value="1"/>
</dbReference>
<reference evidence="3" key="1">
    <citation type="submission" date="2017-07" db="EMBL/GenBank/DDBJ databases">
        <title>Novel pathways for hydrocarbon cycling and metabolic interdependencies in hydrothermal sediment communities.</title>
        <authorList>
            <person name="Dombrowski N."/>
            <person name="Seitz K."/>
            <person name="Teske A."/>
            <person name="Baker B."/>
        </authorList>
    </citation>
    <scope>NUCLEOTIDE SEQUENCE [LARGE SCALE GENOMIC DNA]</scope>
</reference>
<dbReference type="Gene3D" id="3.20.20.370">
    <property type="entry name" value="Glycoside hydrolase/deacetylase"/>
    <property type="match status" value="1"/>
</dbReference>
<name>A0A257LVW6_UNCW3</name>
<dbReference type="SUPFAM" id="SSF88713">
    <property type="entry name" value="Glycoside hydrolase/deacetylase"/>
    <property type="match status" value="1"/>
</dbReference>
<comment type="caution">
    <text evidence="2">The sequence shown here is derived from an EMBL/GenBank/DDBJ whole genome shotgun (WGS) entry which is preliminary data.</text>
</comment>
<dbReference type="EMBL" id="NMUJ01000002">
    <property type="protein sequence ID" value="OYV03580.1"/>
    <property type="molecule type" value="Genomic_DNA"/>
</dbReference>
<evidence type="ECO:0000259" key="1">
    <source>
        <dbReference type="Pfam" id="PF23019"/>
    </source>
</evidence>
<dbReference type="Proteomes" id="UP000216312">
    <property type="component" value="Unassembled WGS sequence"/>
</dbReference>